<reference evidence="6" key="1">
    <citation type="submission" date="2021-02" db="EMBL/GenBank/DDBJ databases">
        <authorList>
            <person name="Steward A R."/>
        </authorList>
    </citation>
    <scope>NUCLEOTIDE SEQUENCE</scope>
</reference>
<sequence length="216" mass="24179">MLLKEFTSLFLKHTKPTRSHLTPELLLRLITADCPLWSAPANQSPFKDPFWGFYWPGGQAIARYILDSADSVNNCKILDVGCGCGAGALAAAKVNAKLVVANDIDLCALYATKLNADLNDLRVETSSVNLIGNDCNEFDAIFIGDMFYDEDFANLLFDWLIKLSKKKMVLIGDPGRHGLTDRRRNQMRLLAQYEMPKVTCKENNGFTHTTVWTLKT</sequence>
<organism evidence="6 7">
    <name type="scientific">Pieris macdunnoughi</name>
    <dbReference type="NCBI Taxonomy" id="345717"/>
    <lineage>
        <taxon>Eukaryota</taxon>
        <taxon>Metazoa</taxon>
        <taxon>Ecdysozoa</taxon>
        <taxon>Arthropoda</taxon>
        <taxon>Hexapoda</taxon>
        <taxon>Insecta</taxon>
        <taxon>Pterygota</taxon>
        <taxon>Neoptera</taxon>
        <taxon>Endopterygota</taxon>
        <taxon>Lepidoptera</taxon>
        <taxon>Glossata</taxon>
        <taxon>Ditrysia</taxon>
        <taxon>Papilionoidea</taxon>
        <taxon>Pieridae</taxon>
        <taxon>Pierinae</taxon>
        <taxon>Pieris</taxon>
    </lineage>
</organism>
<keyword evidence="2" id="KW-0808">Transferase</keyword>
<dbReference type="PANTHER" id="PTHR43648:SF1">
    <property type="entry name" value="ELECTRON TRANSFER FLAVOPROTEIN BETA SUBUNIT LYSINE METHYLTRANSFERASE"/>
    <property type="match status" value="1"/>
</dbReference>
<evidence type="ECO:0000313" key="6">
    <source>
        <dbReference type="EMBL" id="CAF4770881.1"/>
    </source>
</evidence>
<dbReference type="InterPro" id="IPR029063">
    <property type="entry name" value="SAM-dependent_MTases_sf"/>
</dbReference>
<evidence type="ECO:0000256" key="3">
    <source>
        <dbReference type="ARBA" id="ARBA00037932"/>
    </source>
</evidence>
<dbReference type="OrthoDB" id="194386at2759"/>
<dbReference type="GO" id="GO:0016279">
    <property type="term" value="F:protein-lysine N-methyltransferase activity"/>
    <property type="evidence" value="ECO:0007669"/>
    <property type="project" value="TreeGrafter"/>
</dbReference>
<accession>A0A821MMI5</accession>
<keyword evidence="7" id="KW-1185">Reference proteome</keyword>
<dbReference type="EMBL" id="CAJOBZ010000003">
    <property type="protein sequence ID" value="CAF4770881.1"/>
    <property type="molecule type" value="Genomic_DNA"/>
</dbReference>
<dbReference type="GO" id="GO:0032259">
    <property type="term" value="P:methylation"/>
    <property type="evidence" value="ECO:0007669"/>
    <property type="project" value="UniProtKB-KW"/>
</dbReference>
<evidence type="ECO:0000256" key="4">
    <source>
        <dbReference type="ARBA" id="ARBA00041867"/>
    </source>
</evidence>
<name>A0A821MMI5_9NEOP</name>
<keyword evidence="1" id="KW-0489">Methyltransferase</keyword>
<dbReference type="Proteomes" id="UP000663880">
    <property type="component" value="Unassembled WGS sequence"/>
</dbReference>
<dbReference type="Pfam" id="PF06325">
    <property type="entry name" value="PrmA"/>
    <property type="match status" value="1"/>
</dbReference>
<evidence type="ECO:0000256" key="5">
    <source>
        <dbReference type="ARBA" id="ARBA00042266"/>
    </source>
</evidence>
<gene>
    <name evidence="6" type="ORF">PMACD_LOCUS1816</name>
</gene>
<proteinExistence type="inferred from homology"/>
<evidence type="ECO:0000256" key="1">
    <source>
        <dbReference type="ARBA" id="ARBA00022603"/>
    </source>
</evidence>
<dbReference type="PANTHER" id="PTHR43648">
    <property type="entry name" value="ELECTRON TRANSFER FLAVOPROTEIN BETA SUBUNIT LYSINE METHYLTRANSFERASE"/>
    <property type="match status" value="1"/>
</dbReference>
<evidence type="ECO:0000256" key="2">
    <source>
        <dbReference type="ARBA" id="ARBA00022679"/>
    </source>
</evidence>
<dbReference type="Gene3D" id="3.40.50.150">
    <property type="entry name" value="Vaccinia Virus protein VP39"/>
    <property type="match status" value="1"/>
</dbReference>
<comment type="similarity">
    <text evidence="3">Belongs to the methyltransferase superfamily. ETFBKMT family.</text>
</comment>
<dbReference type="AlphaFoldDB" id="A0A821MMI5"/>
<dbReference type="SUPFAM" id="SSF53335">
    <property type="entry name" value="S-adenosyl-L-methionine-dependent methyltransferases"/>
    <property type="match status" value="1"/>
</dbReference>
<comment type="caution">
    <text evidence="6">The sequence shown here is derived from an EMBL/GenBank/DDBJ whole genome shotgun (WGS) entry which is preliminary data.</text>
</comment>
<dbReference type="GO" id="GO:0005759">
    <property type="term" value="C:mitochondrial matrix"/>
    <property type="evidence" value="ECO:0007669"/>
    <property type="project" value="TreeGrafter"/>
</dbReference>
<evidence type="ECO:0000313" key="7">
    <source>
        <dbReference type="Proteomes" id="UP000663880"/>
    </source>
</evidence>
<dbReference type="InterPro" id="IPR050078">
    <property type="entry name" value="Ribosomal_L11_MeTrfase_PrmA"/>
</dbReference>
<protein>
    <recommendedName>
        <fullName evidence="5">ETFB lysine methyltransferase</fullName>
    </recommendedName>
    <alternativeName>
        <fullName evidence="4">Protein N-lysine methyltransferase METTL20</fullName>
    </alternativeName>
</protein>